<dbReference type="Gene3D" id="6.10.340.10">
    <property type="match status" value="1"/>
</dbReference>
<evidence type="ECO:0000256" key="4">
    <source>
        <dbReference type="ARBA" id="ARBA00022679"/>
    </source>
</evidence>
<evidence type="ECO:0000256" key="5">
    <source>
        <dbReference type="ARBA" id="ARBA00023136"/>
    </source>
</evidence>
<keyword evidence="5" id="KW-0472">Membrane</keyword>
<dbReference type="Pfam" id="PF06580">
    <property type="entry name" value="His_kinase"/>
    <property type="match status" value="1"/>
</dbReference>
<dbReference type="InterPro" id="IPR050640">
    <property type="entry name" value="Bact_2-comp_sensor_kinase"/>
</dbReference>
<keyword evidence="4" id="KW-0808">Transferase</keyword>
<keyword evidence="2" id="KW-1003">Cell membrane</keyword>
<protein>
    <recommendedName>
        <fullName evidence="6">HAMP domain-containing protein</fullName>
    </recommendedName>
</protein>
<evidence type="ECO:0000313" key="7">
    <source>
        <dbReference type="EMBL" id="OKP82717.1"/>
    </source>
</evidence>
<keyword evidence="8" id="KW-1185">Reference proteome</keyword>
<evidence type="ECO:0000256" key="2">
    <source>
        <dbReference type="ARBA" id="ARBA00022475"/>
    </source>
</evidence>
<keyword evidence="3" id="KW-0597">Phosphoprotein</keyword>
<dbReference type="RefSeq" id="WP_074085046.1">
    <property type="nucleotide sequence ID" value="NZ_LVWI01000068.1"/>
</dbReference>
<evidence type="ECO:0000256" key="3">
    <source>
        <dbReference type="ARBA" id="ARBA00022553"/>
    </source>
</evidence>
<dbReference type="Proteomes" id="UP000186058">
    <property type="component" value="Unassembled WGS sequence"/>
</dbReference>
<dbReference type="SUPFAM" id="SSF55874">
    <property type="entry name" value="ATPase domain of HSP90 chaperone/DNA topoisomerase II/histidine kinase"/>
    <property type="match status" value="1"/>
</dbReference>
<evidence type="ECO:0000313" key="8">
    <source>
        <dbReference type="Proteomes" id="UP000186058"/>
    </source>
</evidence>
<evidence type="ECO:0000256" key="1">
    <source>
        <dbReference type="ARBA" id="ARBA00004651"/>
    </source>
</evidence>
<comment type="subcellular location">
    <subcellularLocation>
        <location evidence="1">Cell membrane</location>
        <topology evidence="1">Multi-pass membrane protein</topology>
    </subcellularLocation>
</comment>
<dbReference type="Gene3D" id="3.30.565.10">
    <property type="entry name" value="Histidine kinase-like ATPase, C-terminal domain"/>
    <property type="match status" value="1"/>
</dbReference>
<dbReference type="InterPro" id="IPR036890">
    <property type="entry name" value="HATPase_C_sf"/>
</dbReference>
<dbReference type="SUPFAM" id="SSF158472">
    <property type="entry name" value="HAMP domain-like"/>
    <property type="match status" value="1"/>
</dbReference>
<dbReference type="EMBL" id="LVWI01000068">
    <property type="protein sequence ID" value="OKP82717.1"/>
    <property type="molecule type" value="Genomic_DNA"/>
</dbReference>
<evidence type="ECO:0000259" key="6">
    <source>
        <dbReference type="PROSITE" id="PS50885"/>
    </source>
</evidence>
<dbReference type="PROSITE" id="PS50885">
    <property type="entry name" value="HAMP"/>
    <property type="match status" value="1"/>
</dbReference>
<organism evidence="7 8">
    <name type="scientific">Paenibacillus helianthi</name>
    <dbReference type="NCBI Taxonomy" id="1349432"/>
    <lineage>
        <taxon>Bacteria</taxon>
        <taxon>Bacillati</taxon>
        <taxon>Bacillota</taxon>
        <taxon>Bacilli</taxon>
        <taxon>Bacillales</taxon>
        <taxon>Paenibacillaceae</taxon>
        <taxon>Paenibacillus</taxon>
    </lineage>
</organism>
<gene>
    <name evidence="7" type="ORF">A3844_23785</name>
</gene>
<dbReference type="InterPro" id="IPR010559">
    <property type="entry name" value="Sig_transdc_His_kin_internal"/>
</dbReference>
<sequence>MKRISLRFRLMILMTCLTTLPVVTVTWIATINTRESVEKEMIGANESRMLWADQYLSELIDQIDVLFYTLQINKELIYKMTAGLDDMNSDTQSQNHERLRDMLITTFFSNARKVDRLTLYSHSTEKALSVSYADSGTIRPLNIQENAWRRIAKEPVSMYFKQTPEGIYAYHSINRFPDKMFLGGISVGIRNEVWQEVVHILQSEADSYVFLMNDEGELLSGSTQRIASSEVLDELHTMDIPANELVSHQSEQYFYFMERIGDGQLTVVKAIPQSTVKASASPTIRAGMLTGGIFVTASILLSILFSLRITRPIISLARTMRKAQLQSFEMKSVKSFDEIGLLQHGYNLMMHRIKELIEHEYQYQIEVKNAQLLALQAQINPHFLNNTLNLIGGMALVKQAPEIYQITRMMGDLLRYSIRSENEMVSLQDEMNHTRNYLFIQEQRFAGRCHTVIETDQEVMDCRVPKFILQPLVENAFEHGLQAKEGAWHLHIRILQIDKRVIVMIKDDGVGVLPEKLALLRAGLRNGSDTDEPSAALPGPRRRKSIGIRNVHARLRLHFGEAYGIRMFSKSMAGTLILMKLPYVDNKETERRDS</sequence>
<accession>A0ABX3EHG5</accession>
<feature type="domain" description="HAMP" evidence="6">
    <location>
        <begin position="307"/>
        <end position="358"/>
    </location>
</feature>
<dbReference type="PANTHER" id="PTHR34220">
    <property type="entry name" value="SENSOR HISTIDINE KINASE YPDA"/>
    <property type="match status" value="1"/>
</dbReference>
<name>A0ABX3EHG5_9BACL</name>
<reference evidence="7 8" key="1">
    <citation type="submission" date="2016-03" db="EMBL/GenBank/DDBJ databases">
        <authorList>
            <person name="Sant'Anna F.H."/>
            <person name="Ambrosini A."/>
            <person name="Souza R."/>
            <person name="Bach E."/>
            <person name="Fernandes G."/>
            <person name="Balsanelli E."/>
            <person name="Baura V.A."/>
            <person name="Souza E.M."/>
            <person name="Passaglia L."/>
        </authorList>
    </citation>
    <scope>NUCLEOTIDE SEQUENCE [LARGE SCALE GENOMIC DNA]</scope>
    <source>
        <strain evidence="7 8">P26E</strain>
    </source>
</reference>
<dbReference type="PANTHER" id="PTHR34220:SF7">
    <property type="entry name" value="SENSOR HISTIDINE KINASE YPDA"/>
    <property type="match status" value="1"/>
</dbReference>
<dbReference type="InterPro" id="IPR003660">
    <property type="entry name" value="HAMP_dom"/>
</dbReference>
<proteinExistence type="predicted"/>
<comment type="caution">
    <text evidence="7">The sequence shown here is derived from an EMBL/GenBank/DDBJ whole genome shotgun (WGS) entry which is preliminary data.</text>
</comment>